<reference evidence="4" key="1">
    <citation type="submission" date="2017-02" db="UniProtKB">
        <authorList>
            <consortium name="WormBaseParasite"/>
        </authorList>
    </citation>
    <scope>IDENTIFICATION</scope>
</reference>
<accession>A0A0R3TJ80</accession>
<name>A0A0R3TJ80_RODNA</name>
<keyword evidence="3" id="KW-1185">Reference proteome</keyword>
<evidence type="ECO:0000313" key="3">
    <source>
        <dbReference type="Proteomes" id="UP000278807"/>
    </source>
</evidence>
<protein>
    <submittedName>
        <fullName evidence="4">Potassium channel subfamily T member 1</fullName>
    </submittedName>
</protein>
<proteinExistence type="predicted"/>
<organism evidence="4">
    <name type="scientific">Rodentolepis nana</name>
    <name type="common">Dwarf tapeworm</name>
    <name type="synonym">Hymenolepis nana</name>
    <dbReference type="NCBI Taxonomy" id="102285"/>
    <lineage>
        <taxon>Eukaryota</taxon>
        <taxon>Metazoa</taxon>
        <taxon>Spiralia</taxon>
        <taxon>Lophotrochozoa</taxon>
        <taxon>Platyhelminthes</taxon>
        <taxon>Cestoda</taxon>
        <taxon>Eucestoda</taxon>
        <taxon>Cyclophyllidea</taxon>
        <taxon>Hymenolepididae</taxon>
        <taxon>Rodentolepis</taxon>
    </lineage>
</organism>
<reference evidence="2 3" key="2">
    <citation type="submission" date="2018-11" db="EMBL/GenBank/DDBJ databases">
        <authorList>
            <consortium name="Pathogen Informatics"/>
        </authorList>
    </citation>
    <scope>NUCLEOTIDE SEQUENCE [LARGE SCALE GENOMIC DNA]</scope>
</reference>
<dbReference type="AlphaFoldDB" id="A0A0R3TJ80"/>
<evidence type="ECO:0000313" key="4">
    <source>
        <dbReference type="WBParaSite" id="HNAJ_0000712101-mRNA-1"/>
    </source>
</evidence>
<sequence length="117" mass="13333">MLQSMNAYSMYIEPEHRQIFYVTAPEFLHRMSRLGLSLVENTEEEEALLTSLPRCDHSAGFRRDPSSCSFPPGTLEEMSFDSSCRVTSAHRTDSTSTDRANVISQFTNGERIEESEF</sequence>
<gene>
    <name evidence="2" type="ORF">HNAJ_LOCUS7117</name>
</gene>
<dbReference type="Proteomes" id="UP000278807">
    <property type="component" value="Unassembled WGS sequence"/>
</dbReference>
<feature type="region of interest" description="Disordered" evidence="1">
    <location>
        <begin position="89"/>
        <end position="108"/>
    </location>
</feature>
<dbReference type="WBParaSite" id="HNAJ_0000712101-mRNA-1">
    <property type="protein sequence ID" value="HNAJ_0000712101-mRNA-1"/>
    <property type="gene ID" value="HNAJ_0000712101"/>
</dbReference>
<feature type="compositionally biased region" description="Polar residues" evidence="1">
    <location>
        <begin position="94"/>
        <end position="108"/>
    </location>
</feature>
<evidence type="ECO:0000256" key="1">
    <source>
        <dbReference type="SAM" id="MobiDB-lite"/>
    </source>
</evidence>
<evidence type="ECO:0000313" key="2">
    <source>
        <dbReference type="EMBL" id="VDO02977.1"/>
    </source>
</evidence>
<dbReference type="STRING" id="102285.A0A0R3TJ80"/>
<dbReference type="EMBL" id="UZAE01010677">
    <property type="protein sequence ID" value="VDO02977.1"/>
    <property type="molecule type" value="Genomic_DNA"/>
</dbReference>